<proteinExistence type="predicted"/>
<accession>A0ABT0SB79</accession>
<protein>
    <submittedName>
        <fullName evidence="1">Uncharacterized protein</fullName>
    </submittedName>
</protein>
<gene>
    <name evidence="1" type="ORF">LZ518_11060</name>
</gene>
<keyword evidence="2" id="KW-1185">Reference proteome</keyword>
<dbReference type="RefSeq" id="WP_249916043.1">
    <property type="nucleotide sequence ID" value="NZ_JAMGBB010000001.1"/>
</dbReference>
<evidence type="ECO:0000313" key="1">
    <source>
        <dbReference type="EMBL" id="MCL6741671.1"/>
    </source>
</evidence>
<reference evidence="1" key="1">
    <citation type="submission" date="2022-05" db="EMBL/GenBank/DDBJ databases">
        <authorList>
            <person name="Jo J.-H."/>
            <person name="Im W.-T."/>
        </authorList>
    </citation>
    <scope>NUCLEOTIDE SEQUENCE</scope>
    <source>
        <strain evidence="1">RB56-2</strain>
    </source>
</reference>
<sequence length="81" mass="8330">MGPGFYVIAILGCADGSAGCTPVATLSTRYESRQACLAATPAALNENGDFDYPTLYAQCRPAKAPAAERAPRPAPQGTLQG</sequence>
<evidence type="ECO:0000313" key="2">
    <source>
        <dbReference type="Proteomes" id="UP001165383"/>
    </source>
</evidence>
<dbReference type="EMBL" id="JAMGBB010000001">
    <property type="protein sequence ID" value="MCL6741671.1"/>
    <property type="molecule type" value="Genomic_DNA"/>
</dbReference>
<name>A0ABT0SB79_9SPHN</name>
<comment type="caution">
    <text evidence="1">The sequence shown here is derived from an EMBL/GenBank/DDBJ whole genome shotgun (WGS) entry which is preliminary data.</text>
</comment>
<organism evidence="1 2">
    <name type="scientific">Sphingomonas brevis</name>
    <dbReference type="NCBI Taxonomy" id="2908206"/>
    <lineage>
        <taxon>Bacteria</taxon>
        <taxon>Pseudomonadati</taxon>
        <taxon>Pseudomonadota</taxon>
        <taxon>Alphaproteobacteria</taxon>
        <taxon>Sphingomonadales</taxon>
        <taxon>Sphingomonadaceae</taxon>
        <taxon>Sphingomonas</taxon>
    </lineage>
</organism>
<dbReference type="Proteomes" id="UP001165383">
    <property type="component" value="Unassembled WGS sequence"/>
</dbReference>